<dbReference type="PANTHER" id="PTHR36833:SF1">
    <property type="entry name" value="INTEGRAL MEMBRANE TRANSPORT PROTEIN"/>
    <property type="match status" value="1"/>
</dbReference>
<dbReference type="OrthoDB" id="9788195at2"/>
<keyword evidence="3" id="KW-1185">Reference proteome</keyword>
<comment type="caution">
    <text evidence="2">The sequence shown here is derived from an EMBL/GenBank/DDBJ whole genome shotgun (WGS) entry which is preliminary data.</text>
</comment>
<evidence type="ECO:0000256" key="1">
    <source>
        <dbReference type="SAM" id="Phobius"/>
    </source>
</evidence>
<dbReference type="EMBL" id="BIFR01000001">
    <property type="protein sequence ID" value="GCE13763.1"/>
    <property type="molecule type" value="Genomic_DNA"/>
</dbReference>
<feature type="transmembrane region" description="Helical" evidence="1">
    <location>
        <begin position="113"/>
        <end position="139"/>
    </location>
</feature>
<name>A0A402A3N8_9CHLR</name>
<evidence type="ECO:0000313" key="3">
    <source>
        <dbReference type="Proteomes" id="UP000287352"/>
    </source>
</evidence>
<keyword evidence="1" id="KW-0472">Membrane</keyword>
<reference evidence="3" key="1">
    <citation type="submission" date="2018-12" db="EMBL/GenBank/DDBJ databases">
        <title>Tengunoibacter tsumagoiensis gen. nov., sp. nov., Dictyobacter kobayashii sp. nov., D. alpinus sp. nov., and D. joshuensis sp. nov. and description of Dictyobacteraceae fam. nov. within the order Ktedonobacterales isolated from Tengu-no-mugimeshi.</title>
        <authorList>
            <person name="Wang C.M."/>
            <person name="Zheng Y."/>
            <person name="Sakai Y."/>
            <person name="Toyoda A."/>
            <person name="Minakuchi Y."/>
            <person name="Abe K."/>
            <person name="Yokota A."/>
            <person name="Yabe S."/>
        </authorList>
    </citation>
    <scope>NUCLEOTIDE SEQUENCE [LARGE SCALE GENOMIC DNA]</scope>
    <source>
        <strain evidence="3">Uno3</strain>
    </source>
</reference>
<feature type="transmembrane region" description="Helical" evidence="1">
    <location>
        <begin position="145"/>
        <end position="178"/>
    </location>
</feature>
<dbReference type="Pfam" id="PF06182">
    <property type="entry name" value="ABC2_membrane_6"/>
    <property type="match status" value="1"/>
</dbReference>
<proteinExistence type="predicted"/>
<evidence type="ECO:0000313" key="2">
    <source>
        <dbReference type="EMBL" id="GCE13763.1"/>
    </source>
</evidence>
<organism evidence="2 3">
    <name type="scientific">Tengunoibacter tsumagoiensis</name>
    <dbReference type="NCBI Taxonomy" id="2014871"/>
    <lineage>
        <taxon>Bacteria</taxon>
        <taxon>Bacillati</taxon>
        <taxon>Chloroflexota</taxon>
        <taxon>Ktedonobacteria</taxon>
        <taxon>Ktedonobacterales</taxon>
        <taxon>Dictyobacteraceae</taxon>
        <taxon>Tengunoibacter</taxon>
    </lineage>
</organism>
<sequence>MHPILKRSQSMLRFLGAYVFANLQSSMEYRSAFITQIIAMIANDCLWLFFWWSYFQQFPLVHGWQNTDIVMLWALSACSFGLSIALLGNASNIASLVVNGGLDAYLGMPRNTLLHVCVSASNPTSWGDIIFAVGAYVLIVHPGPLNLFLFPILVLLGAIIFTSFFVLCGSLAFFLGNAEGFIGQLMNVIISFSTYPMDLFNGFVRLLLFTVIPAGFISFVPLQILHQFSWMWCGAMVGATIVFVVLAVSLFNLGLRRYESGNLLGMQS</sequence>
<evidence type="ECO:0008006" key="4">
    <source>
        <dbReference type="Google" id="ProtNLM"/>
    </source>
</evidence>
<feature type="transmembrane region" description="Helical" evidence="1">
    <location>
        <begin position="72"/>
        <end position="101"/>
    </location>
</feature>
<dbReference type="Proteomes" id="UP000287352">
    <property type="component" value="Unassembled WGS sequence"/>
</dbReference>
<feature type="transmembrane region" description="Helical" evidence="1">
    <location>
        <begin position="228"/>
        <end position="253"/>
    </location>
</feature>
<dbReference type="AlphaFoldDB" id="A0A402A3N8"/>
<gene>
    <name evidence="2" type="ORF">KTT_36220</name>
</gene>
<feature type="transmembrane region" description="Helical" evidence="1">
    <location>
        <begin position="199"/>
        <end position="222"/>
    </location>
</feature>
<dbReference type="InterPro" id="IPR010390">
    <property type="entry name" value="ABC-2_transporter-like"/>
</dbReference>
<feature type="transmembrane region" description="Helical" evidence="1">
    <location>
        <begin position="32"/>
        <end position="52"/>
    </location>
</feature>
<dbReference type="RefSeq" id="WP_126581262.1">
    <property type="nucleotide sequence ID" value="NZ_BIFR01000001.1"/>
</dbReference>
<keyword evidence="1" id="KW-0812">Transmembrane</keyword>
<protein>
    <recommendedName>
        <fullName evidence="4">ABC transporter permease</fullName>
    </recommendedName>
</protein>
<accession>A0A402A3N8</accession>
<keyword evidence="1" id="KW-1133">Transmembrane helix</keyword>
<dbReference type="PANTHER" id="PTHR36833">
    <property type="entry name" value="SLR0610 PROTEIN-RELATED"/>
    <property type="match status" value="1"/>
</dbReference>